<accession>A0A6C0AEF8</accession>
<proteinExistence type="predicted"/>
<feature type="transmembrane region" description="Helical" evidence="1">
    <location>
        <begin position="6"/>
        <end position="25"/>
    </location>
</feature>
<protein>
    <submittedName>
        <fullName evidence="2">Uncharacterized protein</fullName>
    </submittedName>
</protein>
<dbReference type="AlphaFoldDB" id="A0A6C0AEF8"/>
<evidence type="ECO:0000313" key="2">
    <source>
        <dbReference type="EMBL" id="QHS78066.1"/>
    </source>
</evidence>
<sequence>MDYGWIIFLVFLVISIIIIVILIVFNQFNPYIPPSTSAINTETMEQLYVINSPWGWDNKGNNSIPVEGDSGKCNVYTFKATSQFTPATFSFDSMKTCVANSTCTFTSSDSSTCIDEDQLFASQRQHLCRGNTGATIDNQVTDQSATITSGSCLQQDGIIVGVGTVEKYYTKCFPQTSESSTINTTNNNNKCLGSLGLIGFNITQGVIGPSIFNNAVCMSTPEYTYSNGTYSNLSPVKQAPCSIQTSYGGYPSELFRIERASFNGLTFTFDQAGSFCKIIHRPTNYLLSPVGLPTEGGLLELIPINNIKNSGYVWLFSENVSFNANGIDISANTQLVYIPDPKNVPSTQDLNIYLSYMMQQFTVTIDIIASNPPGRPRAPATINPGISNTIVVNPPSQSQTKSPNPNGNLKMGKFLTYNKYSSYDSNLINMNTVTYLNYGLLPMLLSNPSNFFD</sequence>
<organism evidence="2">
    <name type="scientific">viral metagenome</name>
    <dbReference type="NCBI Taxonomy" id="1070528"/>
    <lineage>
        <taxon>unclassified sequences</taxon>
        <taxon>metagenomes</taxon>
        <taxon>organismal metagenomes</taxon>
    </lineage>
</organism>
<evidence type="ECO:0000256" key="1">
    <source>
        <dbReference type="SAM" id="Phobius"/>
    </source>
</evidence>
<keyword evidence="1" id="KW-1133">Transmembrane helix</keyword>
<dbReference type="EMBL" id="MN740594">
    <property type="protein sequence ID" value="QHS78066.1"/>
    <property type="molecule type" value="Genomic_DNA"/>
</dbReference>
<name>A0A6C0AEF8_9ZZZZ</name>
<reference evidence="2" key="1">
    <citation type="journal article" date="2020" name="Nature">
        <title>Giant virus diversity and host interactions through global metagenomics.</title>
        <authorList>
            <person name="Schulz F."/>
            <person name="Roux S."/>
            <person name="Paez-Espino D."/>
            <person name="Jungbluth S."/>
            <person name="Walsh D.A."/>
            <person name="Denef V.J."/>
            <person name="McMahon K.D."/>
            <person name="Konstantinidis K.T."/>
            <person name="Eloe-Fadrosh E.A."/>
            <person name="Kyrpides N.C."/>
            <person name="Woyke T."/>
        </authorList>
    </citation>
    <scope>NUCLEOTIDE SEQUENCE</scope>
    <source>
        <strain evidence="2">GVMAG-S-1021933-23</strain>
    </source>
</reference>
<keyword evidence="1" id="KW-0812">Transmembrane</keyword>
<keyword evidence="1" id="KW-0472">Membrane</keyword>